<organism evidence="3 4">
    <name type="scientific">Orchesella dallaii</name>
    <dbReference type="NCBI Taxonomy" id="48710"/>
    <lineage>
        <taxon>Eukaryota</taxon>
        <taxon>Metazoa</taxon>
        <taxon>Ecdysozoa</taxon>
        <taxon>Arthropoda</taxon>
        <taxon>Hexapoda</taxon>
        <taxon>Collembola</taxon>
        <taxon>Entomobryomorpha</taxon>
        <taxon>Entomobryoidea</taxon>
        <taxon>Orchesellidae</taxon>
        <taxon>Orchesellinae</taxon>
        <taxon>Orchesella</taxon>
    </lineage>
</organism>
<proteinExistence type="predicted"/>
<keyword evidence="4" id="KW-1185">Reference proteome</keyword>
<dbReference type="Proteomes" id="UP001642540">
    <property type="component" value="Unassembled WGS sequence"/>
</dbReference>
<feature type="compositionally biased region" description="Polar residues" evidence="1">
    <location>
        <begin position="254"/>
        <end position="264"/>
    </location>
</feature>
<evidence type="ECO:0000313" key="3">
    <source>
        <dbReference type="EMBL" id="CAL8073265.1"/>
    </source>
</evidence>
<evidence type="ECO:0000259" key="2">
    <source>
        <dbReference type="PROSITE" id="PS00028"/>
    </source>
</evidence>
<feature type="compositionally biased region" description="Polar residues" evidence="1">
    <location>
        <begin position="286"/>
        <end position="301"/>
    </location>
</feature>
<accession>A0ABP1PQC0</accession>
<dbReference type="Gene3D" id="1.10.1410.10">
    <property type="match status" value="1"/>
</dbReference>
<protein>
    <recommendedName>
        <fullName evidence="2">C2H2-type domain-containing protein</fullName>
    </recommendedName>
</protein>
<feature type="domain" description="C2H2-type" evidence="2">
    <location>
        <begin position="8"/>
        <end position="30"/>
    </location>
</feature>
<sequence>MLDCTLKCTVCKQSFKDKSTWLEHLLTQEHQAPANIDCSNWDEATRECVLVVFCTPTLPVACMEVLLFFSSFGALVTDFVWNPSRSTIGIFQYESRESVNEIFDRGTIKNARSEVRIHNSSFQIKKASSMLPLEWNSLVFLSEAILNSYRSFAPVGGRRFTSSHQNASVSNVSTSNSILTTNVQERVSKSSTSTSSTPPTTNRKGANNSSSSSSSSSSSDDSSNDSDSDTDSSPCHRVSSSTNGTNITSSTTNCASNSLNSRTPPVSHRTSTNANTSNSNNQSQSDCPTSTTQSTDVQQLKSEPPDTKIVAAKIDKVIRNAEVCGSPLDLPKLFSDMFKKIVIPKSRYMAVCHLLKMMKEELTKHYPSLTLVMFRHWYLEMITMGNPEILIFVDSEGFWKDGGNPEFVRRSGDNLNKKEILKILDSSEFKRKISGFKKMDEDRRFKLSDPIGTVYLHESLGNRFNLVFDQGLIPEAQTSRLLKYLTVFDPLVLPLLKVVRCWAKTNKIRFAKHIVTDPHSPNITPEPSGMEWLVMFFLMHERLIPSPREISARPHKPLIYRCPRGCVDIGFSVEGNYHKTWAKRSPNYTSTAELLQDPDSDAFHLSVFKLAWQFFTFYSTRINRWERVVVNMRDGEILKINDVLHKKPGDGWETKLEPPEITILKNIPSLKNATLFLLHPLSMKCSFSLCELTFLKVIRPVMRETAVRVQKAFEKISKHQQERVDGPVDLDIESVFTVELEERIDPAMKKRKGNRGPASSASAPPKRKVVQPIATLKKRKRVIATHNRRMWKP</sequence>
<feature type="compositionally biased region" description="Low complexity" evidence="1">
    <location>
        <begin position="168"/>
        <end position="183"/>
    </location>
</feature>
<dbReference type="PROSITE" id="PS00028">
    <property type="entry name" value="ZINC_FINGER_C2H2_1"/>
    <property type="match status" value="1"/>
</dbReference>
<feature type="region of interest" description="Disordered" evidence="1">
    <location>
        <begin position="163"/>
        <end position="306"/>
    </location>
</feature>
<feature type="compositionally biased region" description="Low complexity" evidence="1">
    <location>
        <begin position="190"/>
        <end position="221"/>
    </location>
</feature>
<dbReference type="InterPro" id="IPR013087">
    <property type="entry name" value="Znf_C2H2_type"/>
</dbReference>
<feature type="region of interest" description="Disordered" evidence="1">
    <location>
        <begin position="746"/>
        <end position="770"/>
    </location>
</feature>
<name>A0ABP1PQC0_9HEXA</name>
<comment type="caution">
    <text evidence="3">The sequence shown here is derived from an EMBL/GenBank/DDBJ whole genome shotgun (WGS) entry which is preliminary data.</text>
</comment>
<feature type="compositionally biased region" description="Low complexity" evidence="1">
    <location>
        <begin position="270"/>
        <end position="285"/>
    </location>
</feature>
<dbReference type="EMBL" id="CAXLJM020000007">
    <property type="protein sequence ID" value="CAL8073265.1"/>
    <property type="molecule type" value="Genomic_DNA"/>
</dbReference>
<evidence type="ECO:0000256" key="1">
    <source>
        <dbReference type="SAM" id="MobiDB-lite"/>
    </source>
</evidence>
<gene>
    <name evidence="3" type="ORF">ODALV1_LOCUS2560</name>
</gene>
<evidence type="ECO:0000313" key="4">
    <source>
        <dbReference type="Proteomes" id="UP001642540"/>
    </source>
</evidence>
<reference evidence="3 4" key="1">
    <citation type="submission" date="2024-08" db="EMBL/GenBank/DDBJ databases">
        <authorList>
            <person name="Cucini C."/>
            <person name="Frati F."/>
        </authorList>
    </citation>
    <scope>NUCLEOTIDE SEQUENCE [LARGE SCALE GENOMIC DNA]</scope>
</reference>
<feature type="compositionally biased region" description="Low complexity" evidence="1">
    <location>
        <begin position="239"/>
        <end position="253"/>
    </location>
</feature>